<reference evidence="3 4" key="1">
    <citation type="submission" date="2018-05" db="EMBL/GenBank/DDBJ databases">
        <title>Complete genome sequence of Arcticibacterium luteifluviistationis SM1504T, a cytophagaceae bacterium isolated from Arctic surface seawater.</title>
        <authorList>
            <person name="Li Y."/>
            <person name="Qin Q.-L."/>
        </authorList>
    </citation>
    <scope>NUCLEOTIDE SEQUENCE [LARGE SCALE GENOMIC DNA]</scope>
    <source>
        <strain evidence="3 4">SM1504</strain>
    </source>
</reference>
<keyword evidence="1" id="KW-0732">Signal</keyword>
<keyword evidence="4" id="KW-1185">Reference proteome</keyword>
<dbReference type="InterPro" id="IPR013830">
    <property type="entry name" value="SGNH_hydro"/>
</dbReference>
<accession>A0A2Z4GAS5</accession>
<dbReference type="PANTHER" id="PTHR30383">
    <property type="entry name" value="THIOESTERASE 1/PROTEASE 1/LYSOPHOSPHOLIPASE L1"/>
    <property type="match status" value="1"/>
</dbReference>
<dbReference type="RefSeq" id="WP_111371572.1">
    <property type="nucleotide sequence ID" value="NZ_CP029480.1"/>
</dbReference>
<organism evidence="3 4">
    <name type="scientific">Arcticibacterium luteifluviistationis</name>
    <dbReference type="NCBI Taxonomy" id="1784714"/>
    <lineage>
        <taxon>Bacteria</taxon>
        <taxon>Pseudomonadati</taxon>
        <taxon>Bacteroidota</taxon>
        <taxon>Cytophagia</taxon>
        <taxon>Cytophagales</taxon>
        <taxon>Leadbetterellaceae</taxon>
        <taxon>Arcticibacterium</taxon>
    </lineage>
</organism>
<feature type="domain" description="SGNH hydrolase-type esterase" evidence="2">
    <location>
        <begin position="29"/>
        <end position="222"/>
    </location>
</feature>
<evidence type="ECO:0000313" key="4">
    <source>
        <dbReference type="Proteomes" id="UP000249873"/>
    </source>
</evidence>
<evidence type="ECO:0000259" key="2">
    <source>
        <dbReference type="Pfam" id="PF13472"/>
    </source>
</evidence>
<gene>
    <name evidence="3" type="ORF">DJ013_09430</name>
</gene>
<dbReference type="InterPro" id="IPR036514">
    <property type="entry name" value="SGNH_hydro_sf"/>
</dbReference>
<dbReference type="AlphaFoldDB" id="A0A2Z4GAS5"/>
<dbReference type="KEGG" id="als:DJ013_09430"/>
<dbReference type="EMBL" id="CP029480">
    <property type="protein sequence ID" value="AWV98379.1"/>
    <property type="molecule type" value="Genomic_DNA"/>
</dbReference>
<dbReference type="Gene3D" id="3.40.50.1110">
    <property type="entry name" value="SGNH hydrolase"/>
    <property type="match status" value="1"/>
</dbReference>
<proteinExistence type="predicted"/>
<feature type="chain" id="PRO_5016398819" description="SGNH hydrolase-type esterase domain-containing protein" evidence="1">
    <location>
        <begin position="21"/>
        <end position="236"/>
    </location>
</feature>
<feature type="signal peptide" evidence="1">
    <location>
        <begin position="1"/>
        <end position="20"/>
    </location>
</feature>
<dbReference type="InterPro" id="IPR051532">
    <property type="entry name" value="Ester_Hydrolysis_Enzymes"/>
</dbReference>
<dbReference type="OrthoDB" id="9774205at2"/>
<name>A0A2Z4GAS5_9BACT</name>
<dbReference type="SUPFAM" id="SSF52266">
    <property type="entry name" value="SGNH hydrolase"/>
    <property type="match status" value="1"/>
</dbReference>
<dbReference type="Proteomes" id="UP000249873">
    <property type="component" value="Chromosome"/>
</dbReference>
<evidence type="ECO:0000313" key="3">
    <source>
        <dbReference type="EMBL" id="AWV98379.1"/>
    </source>
</evidence>
<dbReference type="PANTHER" id="PTHR30383:SF5">
    <property type="entry name" value="SGNH HYDROLASE-TYPE ESTERASE DOMAIN-CONTAINING PROTEIN"/>
    <property type="match status" value="1"/>
</dbReference>
<sequence>MKRRDFLLASLAALSIPAYASTKKKKIAFIGDSITANGGYIDSLRENAQISAHFDLVNFGKSSETVSGLSEAFHDPKRPYLFDRLDSILAEDHFDVCFLYYGINDAIYSPFDQKRFKAYKKGIAKAVKIIAKTGAKVILLTPTPFMETGMEPNDDLPLDSYSYKEPYYKYNSEVISRYAAFISTYTNKNVLKTIDTYHPVLDKAAISFGQDRIHPLPAGHKVIAETILKNVNWNSL</sequence>
<dbReference type="GO" id="GO:0004622">
    <property type="term" value="F:phosphatidylcholine lysophospholipase activity"/>
    <property type="evidence" value="ECO:0007669"/>
    <property type="project" value="TreeGrafter"/>
</dbReference>
<protein>
    <recommendedName>
        <fullName evidence="2">SGNH hydrolase-type esterase domain-containing protein</fullName>
    </recommendedName>
</protein>
<evidence type="ECO:0000256" key="1">
    <source>
        <dbReference type="SAM" id="SignalP"/>
    </source>
</evidence>
<dbReference type="Pfam" id="PF13472">
    <property type="entry name" value="Lipase_GDSL_2"/>
    <property type="match status" value="1"/>
</dbReference>